<dbReference type="InterPro" id="IPR005495">
    <property type="entry name" value="LptG/LptF_permease"/>
</dbReference>
<dbReference type="EMBL" id="QUWK01000008">
    <property type="protein sequence ID" value="RFU94617.1"/>
    <property type="molecule type" value="Genomic_DNA"/>
</dbReference>
<keyword evidence="5 7" id="KW-0472">Membrane</keyword>
<dbReference type="RefSeq" id="WP_117330651.1">
    <property type="nucleotide sequence ID" value="NZ_QUWK01000008.1"/>
</dbReference>
<evidence type="ECO:0000256" key="6">
    <source>
        <dbReference type="SAM" id="Coils"/>
    </source>
</evidence>
<feature type="transmembrane region" description="Helical" evidence="7">
    <location>
        <begin position="334"/>
        <end position="353"/>
    </location>
</feature>
<reference evidence="8 9" key="2">
    <citation type="submission" date="2018-09" db="EMBL/GenBank/DDBJ databases">
        <title>Genome of Sphaerochaeta halotolerans strain 4-11.</title>
        <authorList>
            <person name="Nazina T.N."/>
            <person name="Sokolova D.S."/>
        </authorList>
    </citation>
    <scope>NUCLEOTIDE SEQUENCE [LARGE SCALE GENOMIC DNA]</scope>
    <source>
        <strain evidence="8 9">4-11</strain>
    </source>
</reference>
<feature type="transmembrane region" description="Helical" evidence="7">
    <location>
        <begin position="18"/>
        <end position="40"/>
    </location>
</feature>
<sequence>MKQGARFNLVYRHIGREYLLSFIVAFFFFFFIFFINQILLIAQRILLKQVDYFSVFQLVLLSIPQFLLYTFPFSSLTASSMVIGDLSDNNEILAIRSSGISLKHVFLPIILISLIFSLMTFLTADKALPWSTKKYRELYSGLMRELPTLELASNTTNTIGNKVLVNKEVVGNTVHDIVLFETSNDRSGQIISAPTAEVTLYDLNAFIYQLDLENPLMLRNDGDSQWALSKADSARFFLNFSGQIASLASALPSQLSIKELQENIAIHRSALEKETARYEEKLQKARLNLATLTQQEMVSPERVEEAAQEVSNLEKKKPINFYYQYYRAELHKKFALSAACFMLVFLTFSFSFFKVKHGRLIGFGMSMLVAVLYWYLLFFSQMQIFKFPIHPGLLIWIPNVLMFLSGVLIMLFARRL</sequence>
<organism evidence="8 9">
    <name type="scientific">Sphaerochaeta halotolerans</name>
    <dbReference type="NCBI Taxonomy" id="2293840"/>
    <lineage>
        <taxon>Bacteria</taxon>
        <taxon>Pseudomonadati</taxon>
        <taxon>Spirochaetota</taxon>
        <taxon>Spirochaetia</taxon>
        <taxon>Spirochaetales</taxon>
        <taxon>Sphaerochaetaceae</taxon>
        <taxon>Sphaerochaeta</taxon>
    </lineage>
</organism>
<keyword evidence="2" id="KW-1003">Cell membrane</keyword>
<dbReference type="GO" id="GO:0015920">
    <property type="term" value="P:lipopolysaccharide transport"/>
    <property type="evidence" value="ECO:0007669"/>
    <property type="project" value="TreeGrafter"/>
</dbReference>
<evidence type="ECO:0000256" key="7">
    <source>
        <dbReference type="SAM" id="Phobius"/>
    </source>
</evidence>
<evidence type="ECO:0000256" key="2">
    <source>
        <dbReference type="ARBA" id="ARBA00022475"/>
    </source>
</evidence>
<feature type="transmembrane region" description="Helical" evidence="7">
    <location>
        <begin position="359"/>
        <end position="380"/>
    </location>
</feature>
<dbReference type="GO" id="GO:0043190">
    <property type="term" value="C:ATP-binding cassette (ABC) transporter complex"/>
    <property type="evidence" value="ECO:0007669"/>
    <property type="project" value="TreeGrafter"/>
</dbReference>
<dbReference type="AlphaFoldDB" id="A0A372MFQ3"/>
<evidence type="ECO:0000256" key="4">
    <source>
        <dbReference type="ARBA" id="ARBA00022989"/>
    </source>
</evidence>
<feature type="transmembrane region" description="Helical" evidence="7">
    <location>
        <begin position="105"/>
        <end position="124"/>
    </location>
</feature>
<dbReference type="PANTHER" id="PTHR33529">
    <property type="entry name" value="SLR0882 PROTEIN-RELATED"/>
    <property type="match status" value="1"/>
</dbReference>
<comment type="caution">
    <text evidence="8">The sequence shown here is derived from an EMBL/GenBank/DDBJ whole genome shotgun (WGS) entry which is preliminary data.</text>
</comment>
<keyword evidence="3 7" id="KW-0812">Transmembrane</keyword>
<feature type="coiled-coil region" evidence="6">
    <location>
        <begin position="257"/>
        <end position="295"/>
    </location>
</feature>
<accession>A0A372MFQ3</accession>
<evidence type="ECO:0000313" key="9">
    <source>
        <dbReference type="Proteomes" id="UP000264002"/>
    </source>
</evidence>
<reference evidence="9" key="1">
    <citation type="submission" date="2018-08" db="EMBL/GenBank/DDBJ databases">
        <authorList>
            <person name="Grouzdev D.S."/>
            <person name="Krutkina M.S."/>
        </authorList>
    </citation>
    <scope>NUCLEOTIDE SEQUENCE [LARGE SCALE GENOMIC DNA]</scope>
    <source>
        <strain evidence="9">4-11</strain>
    </source>
</reference>
<evidence type="ECO:0000313" key="8">
    <source>
        <dbReference type="EMBL" id="RFU94617.1"/>
    </source>
</evidence>
<comment type="subcellular location">
    <subcellularLocation>
        <location evidence="1">Cell membrane</location>
        <topology evidence="1">Multi-pass membrane protein</topology>
    </subcellularLocation>
</comment>
<evidence type="ECO:0000256" key="3">
    <source>
        <dbReference type="ARBA" id="ARBA00022692"/>
    </source>
</evidence>
<keyword evidence="4 7" id="KW-1133">Transmembrane helix</keyword>
<gene>
    <name evidence="8" type="ORF">DYP60_08880</name>
</gene>
<keyword evidence="6" id="KW-0175">Coiled coil</keyword>
<protein>
    <submittedName>
        <fullName evidence="8">YjgP/YjgQ family permease</fullName>
    </submittedName>
</protein>
<proteinExistence type="predicted"/>
<feature type="transmembrane region" description="Helical" evidence="7">
    <location>
        <begin position="392"/>
        <end position="413"/>
    </location>
</feature>
<dbReference type="Proteomes" id="UP000264002">
    <property type="component" value="Unassembled WGS sequence"/>
</dbReference>
<name>A0A372MFQ3_9SPIR</name>
<keyword evidence="9" id="KW-1185">Reference proteome</keyword>
<dbReference type="PANTHER" id="PTHR33529:SF6">
    <property type="entry name" value="YJGP_YJGQ FAMILY PERMEASE"/>
    <property type="match status" value="1"/>
</dbReference>
<evidence type="ECO:0000256" key="1">
    <source>
        <dbReference type="ARBA" id="ARBA00004651"/>
    </source>
</evidence>
<evidence type="ECO:0000256" key="5">
    <source>
        <dbReference type="ARBA" id="ARBA00023136"/>
    </source>
</evidence>
<dbReference type="Pfam" id="PF03739">
    <property type="entry name" value="LptF_LptG"/>
    <property type="match status" value="1"/>
</dbReference>